<feature type="domain" description="Serpin" evidence="4">
    <location>
        <begin position="74"/>
        <end position="435"/>
    </location>
</feature>
<evidence type="ECO:0000256" key="1">
    <source>
        <dbReference type="ARBA" id="ARBA00009500"/>
    </source>
</evidence>
<evidence type="ECO:0000259" key="4">
    <source>
        <dbReference type="SMART" id="SM00093"/>
    </source>
</evidence>
<dbReference type="SMART" id="SM00093">
    <property type="entry name" value="SERPIN"/>
    <property type="match status" value="1"/>
</dbReference>
<dbReference type="Gene3D" id="2.30.39.10">
    <property type="entry name" value="Alpha-1-antitrypsin, domain 1"/>
    <property type="match status" value="1"/>
</dbReference>
<evidence type="ECO:0000256" key="2">
    <source>
        <dbReference type="RuleBase" id="RU000411"/>
    </source>
</evidence>
<proteinExistence type="inferred from homology"/>
<dbReference type="Pfam" id="PF00079">
    <property type="entry name" value="Serpin"/>
    <property type="match status" value="1"/>
</dbReference>
<gene>
    <name evidence="5" type="ORF">HAND1043_LOCUS15669</name>
</gene>
<dbReference type="AlphaFoldDB" id="A0A6U4SZ77"/>
<dbReference type="InterPro" id="IPR036186">
    <property type="entry name" value="Serpin_sf"/>
</dbReference>
<name>A0A6U4SZ77_HEMAN</name>
<dbReference type="Gene3D" id="3.30.497.10">
    <property type="entry name" value="Antithrombin, subunit I, domain 2"/>
    <property type="match status" value="1"/>
</dbReference>
<dbReference type="EMBL" id="HBFK01025652">
    <property type="protein sequence ID" value="CAD8749172.1"/>
    <property type="molecule type" value="Transcribed_RNA"/>
</dbReference>
<dbReference type="PANTHER" id="PTHR11461:SF211">
    <property type="entry name" value="GH10112P-RELATED"/>
    <property type="match status" value="1"/>
</dbReference>
<evidence type="ECO:0000256" key="3">
    <source>
        <dbReference type="SAM" id="MobiDB-lite"/>
    </source>
</evidence>
<dbReference type="InterPro" id="IPR042185">
    <property type="entry name" value="Serpin_sf_2"/>
</dbReference>
<comment type="similarity">
    <text evidence="1 2">Belongs to the serpin family.</text>
</comment>
<reference evidence="5" key="1">
    <citation type="submission" date="2021-01" db="EMBL/GenBank/DDBJ databases">
        <authorList>
            <person name="Corre E."/>
            <person name="Pelletier E."/>
            <person name="Niang G."/>
            <person name="Scheremetjew M."/>
            <person name="Finn R."/>
            <person name="Kale V."/>
            <person name="Holt S."/>
            <person name="Cochrane G."/>
            <person name="Meng A."/>
            <person name="Brown T."/>
            <person name="Cohen L."/>
        </authorList>
    </citation>
    <scope>NUCLEOTIDE SEQUENCE</scope>
    <source>
        <strain evidence="5">CCMP441</strain>
    </source>
</reference>
<feature type="region of interest" description="Disordered" evidence="3">
    <location>
        <begin position="44"/>
        <end position="66"/>
    </location>
</feature>
<dbReference type="GO" id="GO:0005615">
    <property type="term" value="C:extracellular space"/>
    <property type="evidence" value="ECO:0007669"/>
    <property type="project" value="InterPro"/>
</dbReference>
<sequence>MIPGQLAALAVVCVAAGVYYYNPTGLTKPAATAPVGENVLKAPPTPPASVAGASQGLRSGGPKMTKSPVTAAGGRLFRAACALEGEKGGNVVVSPLSVVVAMSMAAAGATEDHAAGKEIRQAMEHALVAEGGDEKAAHAYFTSLLTGIQSSDPKVETIVANSVWAKGDVLDSFKQVCSSAFHAQSLALNGAGPINDWVSTQTKGMIKKLLEKEPPGPAVLLNAVYFKGEWKHKFDPANTAKAQFRGFGGSPKECDMMKSDSKKTIYAETPTSHVVVLPYGSGRFSGIVALPKEEGPAAMSGAVGELFADAGSFSKVLESQSSKHVILSLPRFKVDYGPKSLKSALESMGVKSGFTQSQGFLRMTSDPSVYIEDVLHKAVIEVNEEGTEAAAATAVVMTRSLPPPPVHVTVDRPFLFAVHDKETDTLLCVSRVVDPEL</sequence>
<accession>A0A6U4SZ77</accession>
<evidence type="ECO:0000313" key="5">
    <source>
        <dbReference type="EMBL" id="CAD8749172.1"/>
    </source>
</evidence>
<organism evidence="5">
    <name type="scientific">Hemiselmis andersenii</name>
    <name type="common">Cryptophyte alga</name>
    <dbReference type="NCBI Taxonomy" id="464988"/>
    <lineage>
        <taxon>Eukaryota</taxon>
        <taxon>Cryptophyceae</taxon>
        <taxon>Cryptomonadales</taxon>
        <taxon>Hemiselmidaceae</taxon>
        <taxon>Hemiselmis</taxon>
    </lineage>
</organism>
<dbReference type="InterPro" id="IPR042178">
    <property type="entry name" value="Serpin_sf_1"/>
</dbReference>
<dbReference type="InterPro" id="IPR023795">
    <property type="entry name" value="Serpin_CS"/>
</dbReference>
<dbReference type="PROSITE" id="PS00284">
    <property type="entry name" value="SERPIN"/>
    <property type="match status" value="1"/>
</dbReference>
<dbReference type="InterPro" id="IPR023796">
    <property type="entry name" value="Serpin_dom"/>
</dbReference>
<dbReference type="PANTHER" id="PTHR11461">
    <property type="entry name" value="SERINE PROTEASE INHIBITOR, SERPIN"/>
    <property type="match status" value="1"/>
</dbReference>
<dbReference type="InterPro" id="IPR000215">
    <property type="entry name" value="Serpin_fam"/>
</dbReference>
<dbReference type="SUPFAM" id="SSF56574">
    <property type="entry name" value="Serpins"/>
    <property type="match status" value="1"/>
</dbReference>
<protein>
    <recommendedName>
        <fullName evidence="4">Serpin domain-containing protein</fullName>
    </recommendedName>
</protein>
<dbReference type="GO" id="GO:0004867">
    <property type="term" value="F:serine-type endopeptidase inhibitor activity"/>
    <property type="evidence" value="ECO:0007669"/>
    <property type="project" value="InterPro"/>
</dbReference>